<proteinExistence type="predicted"/>
<feature type="domain" description="Extradiol ring-cleavage dioxygenase class III enzyme subunit B" evidence="1">
    <location>
        <begin position="6"/>
        <end position="258"/>
    </location>
</feature>
<accession>A0A0G0VG53</accession>
<dbReference type="Pfam" id="PF02900">
    <property type="entry name" value="LigB"/>
    <property type="match status" value="1"/>
</dbReference>
<name>A0A0G0VG53_9BACT</name>
<sequence>MPLVFAAITPHPPILIPDIGKDNIKKIQTTKSALEKMEEDLYVAKPDTILIISPHGRILPDAFSINTNPVYTVDLREFGDLTTQTQYQSDMTMIARISNEAKLKEIPLALYTDQALDYGSAVPLHYLTKHLPEVKIIPLSYSLLEPKQHLNFGYLLKEEIMSTNRRVAVIASGDLSHALTSDAPAGFSPEGKKFDETLIENLSSHNTTALLNLEPQICESAAECGRRSFLILLGILQRVNYKLKILSYEGPLGVGYLVAEFVLE</sequence>
<dbReference type="GO" id="GO:0016702">
    <property type="term" value="F:oxidoreductase activity, acting on single donors with incorporation of molecular oxygen, incorporation of two atoms of oxygen"/>
    <property type="evidence" value="ECO:0007669"/>
    <property type="project" value="UniProtKB-ARBA"/>
</dbReference>
<dbReference type="InterPro" id="IPR004183">
    <property type="entry name" value="Xdiol_dOase_suB"/>
</dbReference>
<gene>
    <name evidence="2" type="ORF">UU49_C0003G0002</name>
</gene>
<protein>
    <recommendedName>
        <fullName evidence="1">Extradiol ring-cleavage dioxygenase class III enzyme subunit B domain-containing protein</fullName>
    </recommendedName>
</protein>
<dbReference type="CDD" id="cd07951">
    <property type="entry name" value="ED_3B_N_AMMECR1"/>
    <property type="match status" value="1"/>
</dbReference>
<dbReference type="STRING" id="1619048.UU49_C0003G0002"/>
<reference evidence="2 3" key="1">
    <citation type="journal article" date="2015" name="Nature">
        <title>rRNA introns, odd ribosomes, and small enigmatic genomes across a large radiation of phyla.</title>
        <authorList>
            <person name="Brown C.T."/>
            <person name="Hug L.A."/>
            <person name="Thomas B.C."/>
            <person name="Sharon I."/>
            <person name="Castelle C.J."/>
            <person name="Singh A."/>
            <person name="Wilkins M.J."/>
            <person name="Williams K.H."/>
            <person name="Banfield J.F."/>
        </authorList>
    </citation>
    <scope>NUCLEOTIDE SEQUENCE [LARGE SCALE GENOMIC DNA]</scope>
</reference>
<dbReference type="EMBL" id="LCAV01000003">
    <property type="protein sequence ID" value="KKR99788.1"/>
    <property type="molecule type" value="Genomic_DNA"/>
</dbReference>
<dbReference type="Proteomes" id="UP000034108">
    <property type="component" value="Unassembled WGS sequence"/>
</dbReference>
<dbReference type="NCBIfam" id="TIGR04336">
    <property type="entry name" value="AmmeMemoSam_B"/>
    <property type="match status" value="1"/>
</dbReference>
<comment type="caution">
    <text evidence="2">The sequence shown here is derived from an EMBL/GenBank/DDBJ whole genome shotgun (WGS) entry which is preliminary data.</text>
</comment>
<dbReference type="GO" id="GO:0008198">
    <property type="term" value="F:ferrous iron binding"/>
    <property type="evidence" value="ECO:0007669"/>
    <property type="project" value="InterPro"/>
</dbReference>
<evidence type="ECO:0000313" key="3">
    <source>
        <dbReference type="Proteomes" id="UP000034108"/>
    </source>
</evidence>
<organism evidence="2 3">
    <name type="scientific">Candidatus Magasanikbacteria bacterium GW2011_GWC2_41_17</name>
    <dbReference type="NCBI Taxonomy" id="1619048"/>
    <lineage>
        <taxon>Bacteria</taxon>
        <taxon>Candidatus Magasanikiibacteriota</taxon>
    </lineage>
</organism>
<dbReference type="Gene3D" id="3.40.830.10">
    <property type="entry name" value="LigB-like"/>
    <property type="match status" value="1"/>
</dbReference>
<dbReference type="SUPFAM" id="SSF53213">
    <property type="entry name" value="LigB-like"/>
    <property type="match status" value="1"/>
</dbReference>
<evidence type="ECO:0000259" key="1">
    <source>
        <dbReference type="Pfam" id="PF02900"/>
    </source>
</evidence>
<evidence type="ECO:0000313" key="2">
    <source>
        <dbReference type="EMBL" id="KKR99788.1"/>
    </source>
</evidence>
<dbReference type="AlphaFoldDB" id="A0A0G0VG53"/>